<accession>A0A1A7W8R3</accession>
<feature type="region of interest" description="Disordered" evidence="1">
    <location>
        <begin position="224"/>
        <end position="250"/>
    </location>
</feature>
<dbReference type="InterPro" id="IPR029337">
    <property type="entry name" value="INSYN2"/>
</dbReference>
<evidence type="ECO:0000256" key="1">
    <source>
        <dbReference type="SAM" id="MobiDB-lite"/>
    </source>
</evidence>
<dbReference type="Pfam" id="PF15265">
    <property type="entry name" value="FAM196"/>
    <property type="match status" value="1"/>
</dbReference>
<protein>
    <submittedName>
        <fullName evidence="2">Family with sequence similarity 196, member B</fullName>
    </submittedName>
</protein>
<feature type="compositionally biased region" description="Polar residues" evidence="1">
    <location>
        <begin position="224"/>
        <end position="233"/>
    </location>
</feature>
<dbReference type="AlphaFoldDB" id="A0A1A7W8R3"/>
<evidence type="ECO:0000313" key="2">
    <source>
        <dbReference type="EMBL" id="SBP02248.1"/>
    </source>
</evidence>
<reference evidence="2" key="2">
    <citation type="submission" date="2016-06" db="EMBL/GenBank/DDBJ databases">
        <title>The genome of a short-lived fish provides insights into sex chromosome evolution and the genetic control of aging.</title>
        <authorList>
            <person name="Reichwald K."/>
            <person name="Felder M."/>
            <person name="Petzold A."/>
            <person name="Koch P."/>
            <person name="Groth M."/>
            <person name="Platzer M."/>
        </authorList>
    </citation>
    <scope>NUCLEOTIDE SEQUENCE</scope>
    <source>
        <tissue evidence="2">Brain</tissue>
    </source>
</reference>
<feature type="region of interest" description="Disordered" evidence="1">
    <location>
        <begin position="694"/>
        <end position="722"/>
    </location>
</feature>
<proteinExistence type="predicted"/>
<gene>
    <name evidence="2" type="primary">FAM196B</name>
</gene>
<feature type="compositionally biased region" description="Polar residues" evidence="1">
    <location>
        <begin position="239"/>
        <end position="248"/>
    </location>
</feature>
<organism evidence="2">
    <name type="scientific">Iconisemion striatum</name>
    <dbReference type="NCBI Taxonomy" id="60296"/>
    <lineage>
        <taxon>Eukaryota</taxon>
        <taxon>Metazoa</taxon>
        <taxon>Chordata</taxon>
        <taxon>Craniata</taxon>
        <taxon>Vertebrata</taxon>
        <taxon>Euteleostomi</taxon>
        <taxon>Actinopterygii</taxon>
        <taxon>Neopterygii</taxon>
        <taxon>Teleostei</taxon>
        <taxon>Neoteleostei</taxon>
        <taxon>Acanthomorphata</taxon>
        <taxon>Ovalentaria</taxon>
        <taxon>Atherinomorphae</taxon>
        <taxon>Cyprinodontiformes</taxon>
        <taxon>Nothobranchiidae</taxon>
        <taxon>Iconisemion</taxon>
    </lineage>
</organism>
<dbReference type="EMBL" id="HADW01000848">
    <property type="protein sequence ID" value="SBP02248.1"/>
    <property type="molecule type" value="Transcribed_RNA"/>
</dbReference>
<sequence length="926" mass="100888">MNGSVVDSEVIGGISVVNDEAEPGSDLRHKTDQSGKMMPLSVVQGLAVPQKMCNLCGGRQSTQGKNTHLPEKPPKPGLTSVLTTRHFQVSHIDTKLQQNHHLSQSNTDKKSEIAGNPRFLYLNEDLRYKKIPHPACPVHSRGKMMTLSHPNGASDGTFIQPATTPQAKATAVTKATIEPVSEMQQKAILNRTPRITNSPLQSAHLRSVHENSPQDICVSVHVTPNNTQSSPANTVAVRSGNTSCTKNPAFNPEVMPSDRTLNAEQENQISNQTNTTNSFQMAPKCITLTNHVLKSDHPAHHAPASPPHEPSEPLRKLLSCRVRSSPGEVASIDTEINQAHITEPHSRAAVSQSTLNHKANPDQVTFTSTKHKSVALQSHSTHPKFSTSESNINMSASSLHKASDASKPLDSRAELPAAFTIMYPDALHKNIACRNIKVRLEKTDGSLLSPLTEKQNNVSTSSTRSLQLANIKKVLGCNEAPDSSRAHHTQAANTRRQESNEPTALGVTPNQESNSRTTSELVSENLNNRKKQPTFTPSVGKCSEPNKVRDNQAKELVINESKDHEKSIRSQGSNTQNSVSLIKSSSSYLQGCLNTEQQSFVRYQGYTEIKDEGRCATSPPVNTDSNTQQSPQGVTASHAHSQLKPNADRQSSYISPSVPTQTNREPIVSNTQMRPTNSSLACQNFNLEIALQKQTHTSPEHSVRAPASSSSEGELGANTGPECESALPSFTMLLVSSPLIQSSEVEANSKLDSKISPCVSESFPLDRSLAHSHPAEAAPVLPSSLQPCRSAALEQRLKAVEASLAANKDRITTLLNIIHDLERVSTPSSQCCKTGVDLKNCSTCQKTACIVYSVEYDFRQQERHFLEVLNHSAGGNNSAFSARLTQPLKFSLLKNVIVKNLTKTKLKSKKLCKTLLKWLPRKIQQH</sequence>
<dbReference type="PANTHER" id="PTHR28682">
    <property type="entry name" value="INHIBITORY SYNAPTIC FACTOR 2A-RELATED"/>
    <property type="match status" value="1"/>
</dbReference>
<name>A0A1A7W8R3_9TELE</name>
<feature type="compositionally biased region" description="Polar residues" evidence="1">
    <location>
        <begin position="508"/>
        <end position="526"/>
    </location>
</feature>
<reference evidence="2" key="1">
    <citation type="submission" date="2016-05" db="EMBL/GenBank/DDBJ databases">
        <authorList>
            <person name="Lavstsen T."/>
            <person name="Jespersen J.S."/>
        </authorList>
    </citation>
    <scope>NUCLEOTIDE SEQUENCE</scope>
    <source>
        <tissue evidence="2">Brain</tissue>
    </source>
</reference>
<feature type="compositionally biased region" description="Basic and acidic residues" evidence="1">
    <location>
        <begin position="544"/>
        <end position="553"/>
    </location>
</feature>
<feature type="compositionally biased region" description="Polar residues" evidence="1">
    <location>
        <begin position="619"/>
        <end position="674"/>
    </location>
</feature>
<dbReference type="PANTHER" id="PTHR28682:SF2">
    <property type="entry name" value="PROTEIN INSYN2B"/>
    <property type="match status" value="1"/>
</dbReference>
<feature type="region of interest" description="Disordered" evidence="1">
    <location>
        <begin position="479"/>
        <end position="578"/>
    </location>
</feature>
<feature type="region of interest" description="Disordered" evidence="1">
    <location>
        <begin position="613"/>
        <end position="674"/>
    </location>
</feature>